<dbReference type="OrthoDB" id="6436193at2759"/>
<dbReference type="InterPro" id="IPR002687">
    <property type="entry name" value="Nop_dom"/>
</dbReference>
<dbReference type="InterPro" id="IPR036070">
    <property type="entry name" value="Nop_dom_sf"/>
</dbReference>
<dbReference type="GO" id="GO:0032040">
    <property type="term" value="C:small-subunit processome"/>
    <property type="evidence" value="ECO:0007669"/>
    <property type="project" value="InterPro"/>
</dbReference>
<protein>
    <recommendedName>
        <fullName evidence="5">Nucleolar protein 56</fullName>
    </recommendedName>
</protein>
<proteinExistence type="inferred from homology"/>
<dbReference type="GO" id="GO:0042254">
    <property type="term" value="P:ribosome biogenesis"/>
    <property type="evidence" value="ECO:0007669"/>
    <property type="project" value="UniProtKB-KW"/>
</dbReference>
<gene>
    <name evidence="7" type="primary">NOP56</name>
    <name evidence="7" type="ORF">NPIL_665351</name>
</gene>
<accession>A0A8X6THZ4</accession>
<comment type="caution">
    <text evidence="7">The sequence shown here is derived from an EMBL/GenBank/DDBJ whole genome shotgun (WGS) entry which is preliminary data.</text>
</comment>
<dbReference type="InterPro" id="IPR045056">
    <property type="entry name" value="Nop56/Nop58"/>
</dbReference>
<evidence type="ECO:0000256" key="3">
    <source>
        <dbReference type="ARBA" id="ARBA00022517"/>
    </source>
</evidence>
<dbReference type="Pfam" id="PF08156">
    <property type="entry name" value="NOP5NT"/>
    <property type="match status" value="1"/>
</dbReference>
<dbReference type="Proteomes" id="UP000887013">
    <property type="component" value="Unassembled WGS sequence"/>
</dbReference>
<dbReference type="InterPro" id="IPR042239">
    <property type="entry name" value="Nop_C"/>
</dbReference>
<name>A0A8X6THZ4_NEPPI</name>
<dbReference type="GO" id="GO:0031428">
    <property type="term" value="C:box C/D methylation guide snoRNP complex"/>
    <property type="evidence" value="ECO:0007669"/>
    <property type="project" value="InterPro"/>
</dbReference>
<comment type="similarity">
    <text evidence="2">Belongs to the NOP5/NOP56 family.</text>
</comment>
<dbReference type="InterPro" id="IPR012974">
    <property type="entry name" value="NOP58/56_N"/>
</dbReference>
<dbReference type="SUPFAM" id="SSF89124">
    <property type="entry name" value="Nop domain"/>
    <property type="match status" value="1"/>
</dbReference>
<keyword evidence="8" id="KW-1185">Reference proteome</keyword>
<dbReference type="Pfam" id="PF01798">
    <property type="entry name" value="Nop"/>
    <property type="match status" value="1"/>
</dbReference>
<dbReference type="GO" id="GO:0030515">
    <property type="term" value="F:snoRNA binding"/>
    <property type="evidence" value="ECO:0007669"/>
    <property type="project" value="InterPro"/>
</dbReference>
<evidence type="ECO:0000259" key="6">
    <source>
        <dbReference type="PROSITE" id="PS51358"/>
    </source>
</evidence>
<organism evidence="7 8">
    <name type="scientific">Nephila pilipes</name>
    <name type="common">Giant wood spider</name>
    <name type="synonym">Nephila maculata</name>
    <dbReference type="NCBI Taxonomy" id="299642"/>
    <lineage>
        <taxon>Eukaryota</taxon>
        <taxon>Metazoa</taxon>
        <taxon>Ecdysozoa</taxon>
        <taxon>Arthropoda</taxon>
        <taxon>Chelicerata</taxon>
        <taxon>Arachnida</taxon>
        <taxon>Araneae</taxon>
        <taxon>Araneomorphae</taxon>
        <taxon>Entelegynae</taxon>
        <taxon>Araneoidea</taxon>
        <taxon>Nephilidae</taxon>
        <taxon>Nephila</taxon>
    </lineage>
</organism>
<evidence type="ECO:0000256" key="4">
    <source>
        <dbReference type="ARBA" id="ARBA00023242"/>
    </source>
</evidence>
<keyword evidence="4" id="KW-0539">Nucleus</keyword>
<dbReference type="Gene3D" id="1.10.246.90">
    <property type="entry name" value="Nop domain"/>
    <property type="match status" value="1"/>
</dbReference>
<evidence type="ECO:0000256" key="5">
    <source>
        <dbReference type="ARBA" id="ARBA00040742"/>
    </source>
</evidence>
<dbReference type="InterPro" id="IPR012976">
    <property type="entry name" value="NOSIC"/>
</dbReference>
<evidence type="ECO:0000256" key="2">
    <source>
        <dbReference type="ARBA" id="ARBA00009211"/>
    </source>
</evidence>
<dbReference type="PROSITE" id="PS51358">
    <property type="entry name" value="NOP"/>
    <property type="match status" value="1"/>
</dbReference>
<feature type="domain" description="Nop" evidence="6">
    <location>
        <begin position="299"/>
        <end position="414"/>
    </location>
</feature>
<dbReference type="Gene3D" id="1.10.287.4070">
    <property type="match status" value="1"/>
</dbReference>
<dbReference type="SMART" id="SM00931">
    <property type="entry name" value="NOSIC"/>
    <property type="match status" value="1"/>
</dbReference>
<dbReference type="AlphaFoldDB" id="A0A8X6THZ4"/>
<dbReference type="PANTHER" id="PTHR10894:SF0">
    <property type="entry name" value="NUCLEOLAR PROTEIN 56"/>
    <property type="match status" value="1"/>
</dbReference>
<evidence type="ECO:0000313" key="8">
    <source>
        <dbReference type="Proteomes" id="UP000887013"/>
    </source>
</evidence>
<reference evidence="7" key="1">
    <citation type="submission" date="2020-08" db="EMBL/GenBank/DDBJ databases">
        <title>Multicomponent nature underlies the extraordinary mechanical properties of spider dragline silk.</title>
        <authorList>
            <person name="Kono N."/>
            <person name="Nakamura H."/>
            <person name="Mori M."/>
            <person name="Yoshida Y."/>
            <person name="Ohtoshi R."/>
            <person name="Malay A.D."/>
            <person name="Moran D.A.P."/>
            <person name="Tomita M."/>
            <person name="Numata K."/>
            <person name="Arakawa K."/>
        </authorList>
    </citation>
    <scope>NUCLEOTIDE SEQUENCE</scope>
</reference>
<dbReference type="EMBL" id="BMAW01009945">
    <property type="protein sequence ID" value="GFT16513.1"/>
    <property type="molecule type" value="Genomic_DNA"/>
</dbReference>
<evidence type="ECO:0000256" key="1">
    <source>
        <dbReference type="ARBA" id="ARBA00004604"/>
    </source>
</evidence>
<comment type="subcellular location">
    <subcellularLocation>
        <location evidence="1">Nucleus</location>
        <location evidence="1">Nucleolus</location>
    </subcellularLocation>
</comment>
<sequence>MRKGIQLYILYENATGYALFQAREFEEIGSFLPDVQKSIRNSAKFKSIVNLVTFYPFKTIQEALENMNCVIKGQLHLDLQIFLENNVPKSQESQQAVVLGVQDAALASAITETLSISCSTSGVVLEALRGIRFHFHRFIKGYKDSNAINQSQLSLSHQYARAKLSINCHKFDKVISETIQTVDDLDKDINMLCSRIKRLYSIHFPELAEIVRDSEQYIMCVEEIKDRKNLSENTLEALQTLLKDSDVAHRILKAAKNSMGMDIAEADQKNIKMLIDLEFSVIKRRKEMNDYVKNKTKHVAPNLVELLGEEDTARLISQAGSLANLAKFPASTVQILGAQKSLFRALKTKGQTTSNFGCIKQSALIGKSVKGRRARYLANKCTLASKIDCFSVIPMNKSKHLNELIEQQMKLYEKEDPEKMEKKKAIIAAKKALLRKKMKERRRQNMLKS</sequence>
<evidence type="ECO:0000313" key="7">
    <source>
        <dbReference type="EMBL" id="GFT16513.1"/>
    </source>
</evidence>
<dbReference type="PANTHER" id="PTHR10894">
    <property type="entry name" value="NUCLEOLAR PROTEIN 5 NUCLEOLAR PROTEIN NOP5 NOP58"/>
    <property type="match status" value="1"/>
</dbReference>
<keyword evidence="3" id="KW-0690">Ribosome biogenesis</keyword>